<feature type="transmembrane region" description="Helical" evidence="2">
    <location>
        <begin position="186"/>
        <end position="210"/>
    </location>
</feature>
<keyword evidence="4" id="KW-1185">Reference proteome</keyword>
<feature type="transmembrane region" description="Helical" evidence="2">
    <location>
        <begin position="77"/>
        <end position="97"/>
    </location>
</feature>
<protein>
    <submittedName>
        <fullName evidence="3">Uncharacterized protein</fullName>
    </submittedName>
</protein>
<name>A0A927RKL0_9ACTN</name>
<organism evidence="3 4">
    <name type="scientific">Actinopolymorpha pittospori</name>
    <dbReference type="NCBI Taxonomy" id="648752"/>
    <lineage>
        <taxon>Bacteria</taxon>
        <taxon>Bacillati</taxon>
        <taxon>Actinomycetota</taxon>
        <taxon>Actinomycetes</taxon>
        <taxon>Propionibacteriales</taxon>
        <taxon>Actinopolymorphaceae</taxon>
        <taxon>Actinopolymorpha</taxon>
    </lineage>
</organism>
<evidence type="ECO:0000256" key="1">
    <source>
        <dbReference type="SAM" id="MobiDB-lite"/>
    </source>
</evidence>
<dbReference type="Proteomes" id="UP000638648">
    <property type="component" value="Unassembled WGS sequence"/>
</dbReference>
<feature type="transmembrane region" description="Helical" evidence="2">
    <location>
        <begin position="292"/>
        <end position="314"/>
    </location>
</feature>
<proteinExistence type="predicted"/>
<dbReference type="RefSeq" id="WP_192752140.1">
    <property type="nucleotide sequence ID" value="NZ_BAABJL010000134.1"/>
</dbReference>
<feature type="transmembrane region" description="Helical" evidence="2">
    <location>
        <begin position="153"/>
        <end position="174"/>
    </location>
</feature>
<sequence length="397" mass="41616">MTRVDPATTGPTGRDRRAGLSERPPISLPHERRHRSTVGAGHAWSSRQPGVGLLGLLLVVPVAAVLAVGAGGEGSTLVLGPLITYSLPLVAMLAFWWEDWPGTRLRASWSGWADTALIAVGAIVLTGIGQALAGRLDPVGIFDPSPGPGHVPTFPATMPVAGTAFVAMLQFTLVGEGWPLRRLLRLPAGLLAVAISWAVALVVSFTLVAVEPLAGSDVIARDGPISGGDAGAALVLIGVWQVLFYVVWRGWPFSRIRARVWRLSWAHVVMIAGGILSYVAACDLLGLDSTRVAALAGCFVAAGLLFGMLFEDWLHGRLGPRGERATLLVLTLALAVVLAVALGAAVDAVGVRPPHAQEWVEHASLNALATSIILHVGIGRRWPVTPHRDVAGEEGAN</sequence>
<evidence type="ECO:0000313" key="4">
    <source>
        <dbReference type="Proteomes" id="UP000638648"/>
    </source>
</evidence>
<evidence type="ECO:0000256" key="2">
    <source>
        <dbReference type="SAM" id="Phobius"/>
    </source>
</evidence>
<reference evidence="3" key="1">
    <citation type="submission" date="2020-10" db="EMBL/GenBank/DDBJ databases">
        <title>Sequencing the genomes of 1000 actinobacteria strains.</title>
        <authorList>
            <person name="Klenk H.-P."/>
        </authorList>
    </citation>
    <scope>NUCLEOTIDE SEQUENCE</scope>
    <source>
        <strain evidence="3">DSM 45354</strain>
    </source>
</reference>
<gene>
    <name evidence="3" type="ORF">HEB94_005204</name>
</gene>
<feature type="transmembrane region" description="Helical" evidence="2">
    <location>
        <begin position="326"/>
        <end position="346"/>
    </location>
</feature>
<evidence type="ECO:0000313" key="3">
    <source>
        <dbReference type="EMBL" id="MBE1608356.1"/>
    </source>
</evidence>
<feature type="region of interest" description="Disordered" evidence="1">
    <location>
        <begin position="1"/>
        <end position="44"/>
    </location>
</feature>
<dbReference type="EMBL" id="JADBEM010000001">
    <property type="protein sequence ID" value="MBE1608356.1"/>
    <property type="molecule type" value="Genomic_DNA"/>
</dbReference>
<feature type="transmembrane region" description="Helical" evidence="2">
    <location>
        <begin position="51"/>
        <end position="71"/>
    </location>
</feature>
<accession>A0A927RKL0</accession>
<feature type="transmembrane region" description="Helical" evidence="2">
    <location>
        <begin position="109"/>
        <end position="133"/>
    </location>
</feature>
<feature type="transmembrane region" description="Helical" evidence="2">
    <location>
        <begin position="260"/>
        <end position="280"/>
    </location>
</feature>
<dbReference type="AlphaFoldDB" id="A0A927RKL0"/>
<comment type="caution">
    <text evidence="3">The sequence shown here is derived from an EMBL/GenBank/DDBJ whole genome shotgun (WGS) entry which is preliminary data.</text>
</comment>
<keyword evidence="2" id="KW-0812">Transmembrane</keyword>
<keyword evidence="2" id="KW-0472">Membrane</keyword>
<keyword evidence="2" id="KW-1133">Transmembrane helix</keyword>
<feature type="transmembrane region" description="Helical" evidence="2">
    <location>
        <begin position="230"/>
        <end position="248"/>
    </location>
</feature>